<feature type="domain" description="HPr" evidence="4">
    <location>
        <begin position="1"/>
        <end position="85"/>
    </location>
</feature>
<evidence type="ECO:0000313" key="6">
    <source>
        <dbReference type="Proteomes" id="UP001523566"/>
    </source>
</evidence>
<accession>A0ABT1E5T2</accession>
<dbReference type="Gene3D" id="3.30.1340.10">
    <property type="entry name" value="HPr-like"/>
    <property type="match status" value="1"/>
</dbReference>
<gene>
    <name evidence="5" type="ORF">NK125_02085</name>
</gene>
<organism evidence="5 6">
    <name type="scientific">Aequitasia blattaphilus</name>
    <dbReference type="NCBI Taxonomy" id="2949332"/>
    <lineage>
        <taxon>Bacteria</taxon>
        <taxon>Bacillati</taxon>
        <taxon>Bacillota</taxon>
        <taxon>Clostridia</taxon>
        <taxon>Lachnospirales</taxon>
        <taxon>Lachnospiraceae</taxon>
        <taxon>Aequitasia</taxon>
    </lineage>
</organism>
<keyword evidence="6" id="KW-1185">Reference proteome</keyword>
<evidence type="ECO:0000256" key="3">
    <source>
        <dbReference type="ARBA" id="ARBA00022683"/>
    </source>
</evidence>
<dbReference type="SUPFAM" id="SSF55594">
    <property type="entry name" value="HPr-like"/>
    <property type="match status" value="1"/>
</dbReference>
<protein>
    <submittedName>
        <fullName evidence="5">HPr family phosphocarrier protein</fullName>
    </submittedName>
</protein>
<dbReference type="EMBL" id="JAMZFW010000002">
    <property type="protein sequence ID" value="MCP1101202.1"/>
    <property type="molecule type" value="Genomic_DNA"/>
</dbReference>
<evidence type="ECO:0000259" key="4">
    <source>
        <dbReference type="PROSITE" id="PS51350"/>
    </source>
</evidence>
<dbReference type="PANTHER" id="PTHR33705:SF2">
    <property type="entry name" value="PHOSPHOCARRIER PROTEIN NPR"/>
    <property type="match status" value="1"/>
</dbReference>
<proteinExistence type="predicted"/>
<dbReference type="InterPro" id="IPR000032">
    <property type="entry name" value="HPr-like"/>
</dbReference>
<dbReference type="PANTHER" id="PTHR33705">
    <property type="entry name" value="PHOSPHOCARRIER PROTEIN HPR"/>
    <property type="match status" value="1"/>
</dbReference>
<dbReference type="Pfam" id="PF00381">
    <property type="entry name" value="PTS-HPr"/>
    <property type="match status" value="1"/>
</dbReference>
<dbReference type="CDD" id="cd00367">
    <property type="entry name" value="PTS-HPr_like"/>
    <property type="match status" value="1"/>
</dbReference>
<dbReference type="InterPro" id="IPR050399">
    <property type="entry name" value="HPr"/>
</dbReference>
<comment type="caution">
    <text evidence="5">The sequence shown here is derived from an EMBL/GenBank/DDBJ whole genome shotgun (WGS) entry which is preliminary data.</text>
</comment>
<dbReference type="NCBIfam" id="TIGR01003">
    <property type="entry name" value="PTS_HPr_family"/>
    <property type="match status" value="1"/>
</dbReference>
<evidence type="ECO:0000313" key="5">
    <source>
        <dbReference type="EMBL" id="MCP1101202.1"/>
    </source>
</evidence>
<dbReference type="Proteomes" id="UP001523566">
    <property type="component" value="Unassembled WGS sequence"/>
</dbReference>
<evidence type="ECO:0000256" key="2">
    <source>
        <dbReference type="ARBA" id="ARBA00022490"/>
    </source>
</evidence>
<reference evidence="5 6" key="1">
    <citation type="journal article" date="2022" name="Genome Biol. Evol.">
        <title>Host diet, physiology and behaviors set the stage for Lachnospiraceae cladogenesis.</title>
        <authorList>
            <person name="Vera-Ponce De Leon A."/>
            <person name="Schneider M."/>
            <person name="Jahnes B.C."/>
            <person name="Sadowski V."/>
            <person name="Camuy-Velez L.A."/>
            <person name="Duan J."/>
            <person name="Sabree Z.L."/>
        </authorList>
    </citation>
    <scope>NUCLEOTIDE SEQUENCE [LARGE SCALE GENOMIC DNA]</scope>
    <source>
        <strain evidence="5 6">PAL113</strain>
    </source>
</reference>
<sequence>MKSFEYVITDEIGMHARPAGLLVKEAGKYTSKIVVKKGEREAAGTKLLALMSLGIKQNDSITVEVEGEDEEAAVQGMKDFFEGNL</sequence>
<dbReference type="PRINTS" id="PR00107">
    <property type="entry name" value="PHOSPHOCPHPR"/>
</dbReference>
<comment type="subcellular location">
    <subcellularLocation>
        <location evidence="1">Cytoplasm</location>
    </subcellularLocation>
</comment>
<evidence type="ECO:0000256" key="1">
    <source>
        <dbReference type="ARBA" id="ARBA00004496"/>
    </source>
</evidence>
<keyword evidence="2" id="KW-0963">Cytoplasm</keyword>
<dbReference type="RefSeq" id="WP_262064984.1">
    <property type="nucleotide sequence ID" value="NZ_JAMXOD010000002.1"/>
</dbReference>
<dbReference type="InterPro" id="IPR035895">
    <property type="entry name" value="HPr-like_sf"/>
</dbReference>
<keyword evidence="3" id="KW-0598">Phosphotransferase system</keyword>
<name>A0ABT1E5T2_9FIRM</name>
<dbReference type="PROSITE" id="PS51350">
    <property type="entry name" value="PTS_HPR_DOM"/>
    <property type="match status" value="1"/>
</dbReference>